<proteinExistence type="predicted"/>
<dbReference type="AGR" id="MGI:107654"/>
<keyword evidence="1" id="KW-0732">Signal</keyword>
<evidence type="ECO:0000313" key="4">
    <source>
        <dbReference type="Proteomes" id="UP000000589"/>
    </source>
</evidence>
<dbReference type="VEuPathDB" id="HostDB:ENSMUSG00000022965"/>
<evidence type="ECO:0000313" key="2">
    <source>
        <dbReference type="Ensembl" id="ENSMUSP00000119580.2"/>
    </source>
</evidence>
<reference evidence="2" key="4">
    <citation type="submission" date="2025-09" db="UniProtKB">
        <authorList>
            <consortium name="Ensembl"/>
        </authorList>
    </citation>
    <scope>IDENTIFICATION</scope>
    <source>
        <strain evidence="2">C57BL/6J</strain>
    </source>
</reference>
<keyword evidence="4" id="KW-1185">Reference proteome</keyword>
<reference evidence="2 4" key="1">
    <citation type="journal article" date="2009" name="PLoS Biol.">
        <title>Lineage-specific biology revealed by a finished genome assembly of the mouse.</title>
        <authorList>
            <consortium name="Mouse Genome Sequencing Consortium"/>
            <person name="Church D.M."/>
            <person name="Goodstadt L."/>
            <person name="Hillier L.W."/>
            <person name="Zody M.C."/>
            <person name="Goldstein S."/>
            <person name="She X."/>
            <person name="Bult C.J."/>
            <person name="Agarwala R."/>
            <person name="Cherry J.L."/>
            <person name="DiCuccio M."/>
            <person name="Hlavina W."/>
            <person name="Kapustin Y."/>
            <person name="Meric P."/>
            <person name="Maglott D."/>
            <person name="Birtle Z."/>
            <person name="Marques A.C."/>
            <person name="Graves T."/>
            <person name="Zhou S."/>
            <person name="Teague B."/>
            <person name="Potamousis K."/>
            <person name="Churas C."/>
            <person name="Place M."/>
            <person name="Herschleb J."/>
            <person name="Runnheim R."/>
            <person name="Forrest D."/>
            <person name="Amos-Landgraf J."/>
            <person name="Schwartz D.C."/>
            <person name="Cheng Z."/>
            <person name="Lindblad-Toh K."/>
            <person name="Eichler E.E."/>
            <person name="Ponting C.P."/>
        </authorList>
    </citation>
    <scope>NUCLEOTIDE SEQUENCE [LARGE SCALE GENOMIC DNA]</scope>
    <source>
        <strain evidence="2 4">C57BL/6J</strain>
    </source>
</reference>
<reference evidence="2" key="3">
    <citation type="submission" date="2025-08" db="UniProtKB">
        <authorList>
            <consortium name="Ensembl"/>
        </authorList>
    </citation>
    <scope>IDENTIFICATION</scope>
    <source>
        <strain evidence="2">C57BL/6J</strain>
    </source>
</reference>
<dbReference type="AlphaFoldDB" id="D6RIP6"/>
<feature type="signal peptide" evidence="1">
    <location>
        <begin position="1"/>
        <end position="19"/>
    </location>
</feature>
<evidence type="ECO:0000256" key="1">
    <source>
        <dbReference type="SAM" id="SignalP"/>
    </source>
</evidence>
<organism evidence="2 4">
    <name type="scientific">Mus musculus</name>
    <name type="common">Mouse</name>
    <dbReference type="NCBI Taxonomy" id="10090"/>
    <lineage>
        <taxon>Eukaryota</taxon>
        <taxon>Metazoa</taxon>
        <taxon>Chordata</taxon>
        <taxon>Craniata</taxon>
        <taxon>Vertebrata</taxon>
        <taxon>Euteleostomi</taxon>
        <taxon>Mammalia</taxon>
        <taxon>Eutheria</taxon>
        <taxon>Euarchontoglires</taxon>
        <taxon>Glires</taxon>
        <taxon>Rodentia</taxon>
        <taxon>Myomorpha</taxon>
        <taxon>Muroidea</taxon>
        <taxon>Muridae</taxon>
        <taxon>Murinae</taxon>
        <taxon>Mus</taxon>
        <taxon>Mus</taxon>
    </lineage>
</organism>
<protein>
    <submittedName>
        <fullName evidence="2">Interferon gamma receptor 2</fullName>
    </submittedName>
</protein>
<dbReference type="Bgee" id="ENSMUSG00000022965">
    <property type="expression patterns" value="Expressed in cortical plate and 238 other cell types or tissues"/>
</dbReference>
<dbReference type="Ensembl" id="ENSMUST00000127644.2">
    <property type="protein sequence ID" value="ENSMUSP00000119580.2"/>
    <property type="gene ID" value="ENSMUSG00000022965.9"/>
</dbReference>
<dbReference type="ExpressionAtlas" id="D6RIP6">
    <property type="expression patterns" value="baseline and differential"/>
</dbReference>
<sequence length="46" mass="4842">MRPLPLWLPSLLLCGLGAAASSPASMALGIGCWSRTVRTSQRQSVT</sequence>
<dbReference type="Proteomes" id="UP000000589">
    <property type="component" value="Chromosome 16"/>
</dbReference>
<dbReference type="GeneTree" id="ENSGT00940000160503"/>
<dbReference type="HOGENOM" id="CLU_3191135_0_0_1"/>
<reference evidence="2 4" key="2">
    <citation type="journal article" date="2011" name="PLoS Biol.">
        <title>Modernizing reference genome assemblies.</title>
        <authorList>
            <person name="Church D.M."/>
            <person name="Schneider V.A."/>
            <person name="Graves T."/>
            <person name="Auger K."/>
            <person name="Cunningham F."/>
            <person name="Bouk N."/>
            <person name="Chen H.C."/>
            <person name="Agarwala R."/>
            <person name="McLaren W.M."/>
            <person name="Ritchie G.R."/>
            <person name="Albracht D."/>
            <person name="Kremitzki M."/>
            <person name="Rock S."/>
            <person name="Kotkiewicz H."/>
            <person name="Kremitzki C."/>
            <person name="Wollam A."/>
            <person name="Trani L."/>
            <person name="Fulton L."/>
            <person name="Fulton R."/>
            <person name="Matthews L."/>
            <person name="Whitehead S."/>
            <person name="Chow W."/>
            <person name="Torrance J."/>
            <person name="Dunn M."/>
            <person name="Harden G."/>
            <person name="Threadgold G."/>
            <person name="Wood J."/>
            <person name="Collins J."/>
            <person name="Heath P."/>
            <person name="Griffiths G."/>
            <person name="Pelan S."/>
            <person name="Grafham D."/>
            <person name="Eichler E.E."/>
            <person name="Weinstock G."/>
            <person name="Mardis E.R."/>
            <person name="Wilson R.K."/>
            <person name="Howe K."/>
            <person name="Flicek P."/>
            <person name="Hubbard T."/>
        </authorList>
    </citation>
    <scope>NUCLEOTIDE SEQUENCE [LARGE SCALE GENOMIC DNA]</scope>
    <source>
        <strain evidence="2 4">C57BL/6J</strain>
    </source>
</reference>
<dbReference type="Antibodypedia" id="703">
    <property type="antibodies" value="446 antibodies from 33 providers"/>
</dbReference>
<evidence type="ECO:0000313" key="3">
    <source>
        <dbReference type="MGI" id="MGI:107654"/>
    </source>
</evidence>
<dbReference type="PROSITE" id="PS51257">
    <property type="entry name" value="PROKAR_LIPOPROTEIN"/>
    <property type="match status" value="1"/>
</dbReference>
<dbReference type="MGI" id="MGI:107654">
    <property type="gene designation" value="Ifngr2"/>
</dbReference>
<name>D6RIP6_MOUSE</name>
<accession>D6RIP6</accession>
<gene>
    <name evidence="2 3" type="primary">Ifngr2</name>
</gene>
<feature type="chain" id="PRO_5003087823" evidence="1">
    <location>
        <begin position="20"/>
        <end position="46"/>
    </location>
</feature>